<dbReference type="SUPFAM" id="SSF46689">
    <property type="entry name" value="Homeodomain-like"/>
    <property type="match status" value="2"/>
</dbReference>
<feature type="region of interest" description="Disordered" evidence="6">
    <location>
        <begin position="441"/>
        <end position="473"/>
    </location>
</feature>
<feature type="DNA-binding region" description="H-T-H motif" evidence="5">
    <location>
        <begin position="28"/>
        <end position="48"/>
    </location>
</feature>
<dbReference type="GeneID" id="103743372"/>
<organism evidence="9 10">
    <name type="scientific">Nannospalax galili</name>
    <name type="common">Northern Israeli blind subterranean mole rat</name>
    <name type="synonym">Spalax galili</name>
    <dbReference type="NCBI Taxonomy" id="1026970"/>
    <lineage>
        <taxon>Eukaryota</taxon>
        <taxon>Metazoa</taxon>
        <taxon>Chordata</taxon>
        <taxon>Craniata</taxon>
        <taxon>Vertebrata</taxon>
        <taxon>Euteleostomi</taxon>
        <taxon>Mammalia</taxon>
        <taxon>Eutheria</taxon>
        <taxon>Euarchontoglires</taxon>
        <taxon>Glires</taxon>
        <taxon>Rodentia</taxon>
        <taxon>Myomorpha</taxon>
        <taxon>Muroidea</taxon>
        <taxon>Spalacidae</taxon>
        <taxon>Spalacinae</taxon>
        <taxon>Nannospalax</taxon>
    </lineage>
</organism>
<dbReference type="CTD" id="166815"/>
<accession>A0A8C6R0T7</accession>
<dbReference type="RefSeq" id="XP_029424957.1">
    <property type="nucleotide sequence ID" value="XM_029569097.1"/>
</dbReference>
<feature type="domain" description="HTH psq-type" evidence="7">
    <location>
        <begin position="1"/>
        <end position="52"/>
    </location>
</feature>
<dbReference type="AlphaFoldDB" id="A0A8C6R0T7"/>
<keyword evidence="10" id="KW-1185">Reference proteome</keyword>
<reference evidence="9" key="1">
    <citation type="submission" date="2025-08" db="UniProtKB">
        <authorList>
            <consortium name="Ensembl"/>
        </authorList>
    </citation>
    <scope>IDENTIFICATION</scope>
</reference>
<protein>
    <submittedName>
        <fullName evidence="9">Tigger transposable element derived 2</fullName>
    </submittedName>
</protein>
<dbReference type="KEGG" id="ngi:103743372"/>
<name>A0A8C6R0T7_NANGA</name>
<dbReference type="PROSITE" id="PS51253">
    <property type="entry name" value="HTH_CENPB"/>
    <property type="match status" value="1"/>
</dbReference>
<dbReference type="SMART" id="SM00674">
    <property type="entry name" value="CENPB"/>
    <property type="match status" value="1"/>
</dbReference>
<dbReference type="InterPro" id="IPR050863">
    <property type="entry name" value="CenT-Element_Derived"/>
</dbReference>
<evidence type="ECO:0000256" key="6">
    <source>
        <dbReference type="SAM" id="MobiDB-lite"/>
    </source>
</evidence>
<dbReference type="OMA" id="QWFDSQS"/>
<evidence type="ECO:0000256" key="5">
    <source>
        <dbReference type="PROSITE-ProRule" id="PRU00320"/>
    </source>
</evidence>
<dbReference type="InterPro" id="IPR036388">
    <property type="entry name" value="WH-like_DNA-bd_sf"/>
</dbReference>
<dbReference type="InterPro" id="IPR004875">
    <property type="entry name" value="DDE_SF_endonuclease_dom"/>
</dbReference>
<reference evidence="9" key="2">
    <citation type="submission" date="2025-09" db="UniProtKB">
        <authorList>
            <consortium name="Ensembl"/>
        </authorList>
    </citation>
    <scope>IDENTIFICATION</scope>
</reference>
<evidence type="ECO:0000259" key="8">
    <source>
        <dbReference type="PROSITE" id="PS51253"/>
    </source>
</evidence>
<comment type="subcellular location">
    <subcellularLocation>
        <location evidence="1 5">Nucleus</location>
    </subcellularLocation>
</comment>
<dbReference type="Gene3D" id="1.10.10.60">
    <property type="entry name" value="Homeodomain-like"/>
    <property type="match status" value="1"/>
</dbReference>
<keyword evidence="4 5" id="KW-0539">Nucleus</keyword>
<gene>
    <name evidence="9" type="primary">Tigd2</name>
</gene>
<evidence type="ECO:0000313" key="10">
    <source>
        <dbReference type="Proteomes" id="UP000694381"/>
    </source>
</evidence>
<dbReference type="Ensembl" id="ENSNGAT00000017527.1">
    <property type="protein sequence ID" value="ENSNGAP00000011972.1"/>
    <property type="gene ID" value="ENSNGAG00000013979.1"/>
</dbReference>
<proteinExistence type="inferred from homology"/>
<evidence type="ECO:0000313" key="9">
    <source>
        <dbReference type="Ensembl" id="ENSNGAP00000011972.1"/>
    </source>
</evidence>
<dbReference type="OrthoDB" id="125347at2759"/>
<evidence type="ECO:0000256" key="1">
    <source>
        <dbReference type="ARBA" id="ARBA00004123"/>
    </source>
</evidence>
<dbReference type="PANTHER" id="PTHR19303">
    <property type="entry name" value="TRANSPOSON"/>
    <property type="match status" value="1"/>
</dbReference>
<keyword evidence="3 5" id="KW-0238">DNA-binding</keyword>
<dbReference type="GO" id="GO:0003677">
    <property type="term" value="F:DNA binding"/>
    <property type="evidence" value="ECO:0007669"/>
    <property type="project" value="UniProtKB-UniRule"/>
</dbReference>
<evidence type="ECO:0000256" key="3">
    <source>
        <dbReference type="ARBA" id="ARBA00023125"/>
    </source>
</evidence>
<feature type="domain" description="HTH CENPB-type" evidence="8">
    <location>
        <begin position="67"/>
        <end position="139"/>
    </location>
</feature>
<evidence type="ECO:0000256" key="4">
    <source>
        <dbReference type="ARBA" id="ARBA00023242"/>
    </source>
</evidence>
<dbReference type="Gene3D" id="1.10.10.10">
    <property type="entry name" value="Winged helix-like DNA-binding domain superfamily/Winged helix DNA-binding domain"/>
    <property type="match status" value="1"/>
</dbReference>
<evidence type="ECO:0000259" key="7">
    <source>
        <dbReference type="PROSITE" id="PS50960"/>
    </source>
</evidence>
<sequence length="524" mass="59620">MLGKRKRVVLTIKDKLDIIKKLEEGNSFKKLSVVYGIGESTVRDIKKNKERIINYANSSDPTSGVSKRKSMKSSTYEELDRVMIEWFNQQKTDGIPVSGTICAKQAKFFFDALGMEGDFNASSGWLTRFKQRHGIPKAAGKGMKLKGDETAAGEFCGNFQEFVERENLLPEQIYGADQTGLFWKCLPSRTLAFDADQSSEYKSSRERIIIMCCANATGLHKLNLCVVGKAKRPRAFKGTDLSNLPVTYFSQKSAWIEQSVFRQWFEKCFVPQVQRHLKAKGLREKAVLLLDFPAAHPNEELLSSDDGRIIVKYLPPNVTSLIQPMSQGVLTTVKRYYRAGLLQKYLDKRIEPKMFWKNLTVLDAVYEVSRAWNMVKSNTITKAWKKLFPGNEESSSMHIDEGAILAANLATVLQNTEDCEHVDIGNIEQWFDSRNNGSSCPVLTDSEGARNQAKAPEQKPPRKSRQAELNPEKHISHKAALEWTENLLDYLEQQDDMLLSDKLVLRRLRTIIRRKQKSQNKSYS</sequence>
<dbReference type="Pfam" id="PF03221">
    <property type="entry name" value="HTH_Tnp_Tc5"/>
    <property type="match status" value="1"/>
</dbReference>
<dbReference type="InterPro" id="IPR006600">
    <property type="entry name" value="HTH_CenpB_DNA-bd_dom"/>
</dbReference>
<dbReference type="PROSITE" id="PS50960">
    <property type="entry name" value="HTH_PSQ"/>
    <property type="match status" value="1"/>
</dbReference>
<dbReference type="InterPro" id="IPR009057">
    <property type="entry name" value="Homeodomain-like_sf"/>
</dbReference>
<dbReference type="InterPro" id="IPR007889">
    <property type="entry name" value="HTH_Psq"/>
</dbReference>
<dbReference type="GO" id="GO:0005634">
    <property type="term" value="C:nucleus"/>
    <property type="evidence" value="ECO:0007669"/>
    <property type="project" value="UniProtKB-SubCell"/>
</dbReference>
<dbReference type="Pfam" id="PF03184">
    <property type="entry name" value="DDE_1"/>
    <property type="match status" value="1"/>
</dbReference>
<dbReference type="PANTHER" id="PTHR19303:SF22">
    <property type="entry name" value="TIGGER TRANSPOSABLE ELEMENT-DERIVED PROTEIN 2"/>
    <property type="match status" value="1"/>
</dbReference>
<evidence type="ECO:0000256" key="2">
    <source>
        <dbReference type="ARBA" id="ARBA00010881"/>
    </source>
</evidence>
<dbReference type="Proteomes" id="UP000694381">
    <property type="component" value="Unassembled WGS sequence"/>
</dbReference>
<dbReference type="GeneTree" id="ENSGT00940000162273"/>
<dbReference type="Pfam" id="PF04218">
    <property type="entry name" value="CENP-B_N"/>
    <property type="match status" value="1"/>
</dbReference>
<comment type="similarity">
    <text evidence="2">Belongs to the tigger transposable element derived protein family.</text>
</comment>